<name>A0A1M6P978_9FLAO</name>
<feature type="signal peptide" evidence="1">
    <location>
        <begin position="1"/>
        <end position="18"/>
    </location>
</feature>
<dbReference type="Proteomes" id="UP000184172">
    <property type="component" value="Unassembled WGS sequence"/>
</dbReference>
<keyword evidence="3" id="KW-1185">Reference proteome</keyword>
<evidence type="ECO:0000313" key="2">
    <source>
        <dbReference type="EMBL" id="SHK04519.1"/>
    </source>
</evidence>
<reference evidence="3" key="1">
    <citation type="submission" date="2016-11" db="EMBL/GenBank/DDBJ databases">
        <authorList>
            <person name="Varghese N."/>
            <person name="Submissions S."/>
        </authorList>
    </citation>
    <scope>NUCLEOTIDE SEQUENCE [LARGE SCALE GENOMIC DNA]</scope>
    <source>
        <strain evidence="3">DSM 26349</strain>
    </source>
</reference>
<accession>A0A1M6P978</accession>
<dbReference type="RefSeq" id="WP_073222113.1">
    <property type="nucleotide sequence ID" value="NZ_FNNS01000041.1"/>
</dbReference>
<dbReference type="AlphaFoldDB" id="A0A1M6P978"/>
<gene>
    <name evidence="2" type="ORF">SAMN04487908_1444</name>
</gene>
<keyword evidence="1" id="KW-0732">Signal</keyword>
<dbReference type="OrthoDB" id="1453160at2"/>
<proteinExistence type="predicted"/>
<dbReference type="EMBL" id="FQYV01000044">
    <property type="protein sequence ID" value="SHK04519.1"/>
    <property type="molecule type" value="Genomic_DNA"/>
</dbReference>
<evidence type="ECO:0000256" key="1">
    <source>
        <dbReference type="SAM" id="SignalP"/>
    </source>
</evidence>
<organism evidence="2 3">
    <name type="scientific">Aequorivita viscosa</name>
    <dbReference type="NCBI Taxonomy" id="797419"/>
    <lineage>
        <taxon>Bacteria</taxon>
        <taxon>Pseudomonadati</taxon>
        <taxon>Bacteroidota</taxon>
        <taxon>Flavobacteriia</taxon>
        <taxon>Flavobacteriales</taxon>
        <taxon>Flavobacteriaceae</taxon>
        <taxon>Aequorivita</taxon>
    </lineage>
</organism>
<protein>
    <submittedName>
        <fullName evidence="2">Uncharacterized protein</fullName>
    </submittedName>
</protein>
<sequence>MKKVVLIFAFIVSNIIFAQNDKNFVDALVTQKMAELEMQANPLYFCKMDYCEGAIQSFILPEGERCTSSSTYYAVYVFWKEGEIMKFQKFDNCGSFMPFPISFDRNMKKILTDKQTLKSEKLKPYNKTSNDLEQNCFIDYKFVISGEKFEKSFKESDLDRNAKDKTSKYNNALHLIKIDSEISEQLKVFEKNGKFIREKKK</sequence>
<dbReference type="STRING" id="797419.SAMN05216556_14110"/>
<feature type="chain" id="PRO_5009920020" evidence="1">
    <location>
        <begin position="19"/>
        <end position="201"/>
    </location>
</feature>
<evidence type="ECO:0000313" key="3">
    <source>
        <dbReference type="Proteomes" id="UP000184172"/>
    </source>
</evidence>